<gene>
    <name evidence="3" type="ORF">SARC_14434</name>
</gene>
<dbReference type="GeneID" id="25914938"/>
<dbReference type="AlphaFoldDB" id="A0A0L0F8G2"/>
<feature type="compositionally biased region" description="Basic and acidic residues" evidence="1">
    <location>
        <begin position="141"/>
        <end position="159"/>
    </location>
</feature>
<dbReference type="OrthoDB" id="21443at2759"/>
<name>A0A0L0F8G2_9EUKA</name>
<dbReference type="GO" id="GO:0000725">
    <property type="term" value="P:recombinational repair"/>
    <property type="evidence" value="ECO:0007669"/>
    <property type="project" value="InterPro"/>
</dbReference>
<proteinExistence type="predicted"/>
<feature type="region of interest" description="Disordered" evidence="1">
    <location>
        <begin position="141"/>
        <end position="171"/>
    </location>
</feature>
<dbReference type="PANTHER" id="PTHR14523">
    <property type="entry name" value="UNCHARACTERIZED PROTEIN C17ORF53 HOMOLOG"/>
    <property type="match status" value="1"/>
</dbReference>
<organism evidence="3 4">
    <name type="scientific">Sphaeroforma arctica JP610</name>
    <dbReference type="NCBI Taxonomy" id="667725"/>
    <lineage>
        <taxon>Eukaryota</taxon>
        <taxon>Ichthyosporea</taxon>
        <taxon>Ichthyophonida</taxon>
        <taxon>Sphaeroforma</taxon>
    </lineage>
</organism>
<dbReference type="Proteomes" id="UP000054560">
    <property type="component" value="Unassembled WGS sequence"/>
</dbReference>
<keyword evidence="4" id="KW-1185">Reference proteome</keyword>
<evidence type="ECO:0000256" key="1">
    <source>
        <dbReference type="SAM" id="MobiDB-lite"/>
    </source>
</evidence>
<dbReference type="InterPro" id="IPR058570">
    <property type="entry name" value="HROB_OB"/>
</dbReference>
<sequence length="171" mass="19478">MYTSTVGTGGWVAMLQYTCLLRNYQYFCKGDRLALKNTMLAYSIQYIVDLAVMCKIPYLAVMVRSLANPGSRVCTIFRDPSGEIPGELHRKVLQRYHDLRVGDVMVLKNVSVLYPNPTECFLNITLNNIDRVFSHKGEDLTATTENHEQTGTERQRASRLESNSRGTHRNK</sequence>
<evidence type="ECO:0000259" key="2">
    <source>
        <dbReference type="Pfam" id="PF15072"/>
    </source>
</evidence>
<dbReference type="RefSeq" id="XP_014146907.1">
    <property type="nucleotide sequence ID" value="XM_014291432.1"/>
</dbReference>
<evidence type="ECO:0000313" key="4">
    <source>
        <dbReference type="Proteomes" id="UP000054560"/>
    </source>
</evidence>
<protein>
    <recommendedName>
        <fullName evidence="2">Homologous recombination OB-fold protein OB-fold domain-containing protein</fullName>
    </recommendedName>
</protein>
<feature type="domain" description="Homologous recombination OB-fold protein OB-fold" evidence="2">
    <location>
        <begin position="55"/>
        <end position="135"/>
    </location>
</feature>
<accession>A0A0L0F8G2</accession>
<evidence type="ECO:0000313" key="3">
    <source>
        <dbReference type="EMBL" id="KNC73005.1"/>
    </source>
</evidence>
<dbReference type="EMBL" id="KQ246216">
    <property type="protein sequence ID" value="KNC73005.1"/>
    <property type="molecule type" value="Genomic_DNA"/>
</dbReference>
<dbReference type="PANTHER" id="PTHR14523:SF1">
    <property type="entry name" value="HOMOLOGOUS RECOMBINATION OB-FOLD PROTEIN"/>
    <property type="match status" value="1"/>
</dbReference>
<dbReference type="Pfam" id="PF15072">
    <property type="entry name" value="HROB"/>
    <property type="match status" value="1"/>
</dbReference>
<dbReference type="InterPro" id="IPR028045">
    <property type="entry name" value="HROB"/>
</dbReference>
<reference evidence="3 4" key="1">
    <citation type="submission" date="2011-02" db="EMBL/GenBank/DDBJ databases">
        <title>The Genome Sequence of Sphaeroforma arctica JP610.</title>
        <authorList>
            <consortium name="The Broad Institute Genome Sequencing Platform"/>
            <person name="Russ C."/>
            <person name="Cuomo C."/>
            <person name="Young S.K."/>
            <person name="Zeng Q."/>
            <person name="Gargeya S."/>
            <person name="Alvarado L."/>
            <person name="Berlin A."/>
            <person name="Chapman S.B."/>
            <person name="Chen Z."/>
            <person name="Freedman E."/>
            <person name="Gellesch M."/>
            <person name="Goldberg J."/>
            <person name="Griggs A."/>
            <person name="Gujja S."/>
            <person name="Heilman E."/>
            <person name="Heiman D."/>
            <person name="Howarth C."/>
            <person name="Mehta T."/>
            <person name="Neiman D."/>
            <person name="Pearson M."/>
            <person name="Roberts A."/>
            <person name="Saif S."/>
            <person name="Shea T."/>
            <person name="Shenoy N."/>
            <person name="Sisk P."/>
            <person name="Stolte C."/>
            <person name="Sykes S."/>
            <person name="White J."/>
            <person name="Yandava C."/>
            <person name="Burger G."/>
            <person name="Gray M.W."/>
            <person name="Holland P.W.H."/>
            <person name="King N."/>
            <person name="Lang F.B.F."/>
            <person name="Roger A.J."/>
            <person name="Ruiz-Trillo I."/>
            <person name="Haas B."/>
            <person name="Nusbaum C."/>
            <person name="Birren B."/>
        </authorList>
    </citation>
    <scope>NUCLEOTIDE SEQUENCE [LARGE SCALE GENOMIC DNA]</scope>
    <source>
        <strain evidence="3 4">JP610</strain>
    </source>
</reference>